<keyword evidence="3" id="KW-1185">Reference proteome</keyword>
<organism evidence="2 3">
    <name type="scientific">Hymenobacter psychrophilus</name>
    <dbReference type="NCBI Taxonomy" id="651662"/>
    <lineage>
        <taxon>Bacteria</taxon>
        <taxon>Pseudomonadati</taxon>
        <taxon>Bacteroidota</taxon>
        <taxon>Cytophagia</taxon>
        <taxon>Cytophagales</taxon>
        <taxon>Hymenobacteraceae</taxon>
        <taxon>Hymenobacter</taxon>
    </lineage>
</organism>
<dbReference type="Proteomes" id="UP000199249">
    <property type="component" value="Unassembled WGS sequence"/>
</dbReference>
<dbReference type="AlphaFoldDB" id="A0A1H3NTZ0"/>
<reference evidence="3" key="1">
    <citation type="submission" date="2016-10" db="EMBL/GenBank/DDBJ databases">
        <authorList>
            <person name="Varghese N."/>
            <person name="Submissions S."/>
        </authorList>
    </citation>
    <scope>NUCLEOTIDE SEQUENCE [LARGE SCALE GENOMIC DNA]</scope>
    <source>
        <strain evidence="3">CGMCC 1.8975</strain>
    </source>
</reference>
<gene>
    <name evidence="2" type="ORF">SAMN04488069_11916</name>
</gene>
<proteinExistence type="predicted"/>
<feature type="compositionally biased region" description="Acidic residues" evidence="1">
    <location>
        <begin position="144"/>
        <end position="153"/>
    </location>
</feature>
<dbReference type="STRING" id="651662.SAMN04488069_11916"/>
<evidence type="ECO:0000313" key="2">
    <source>
        <dbReference type="EMBL" id="SDY92406.1"/>
    </source>
</evidence>
<dbReference type="RefSeq" id="WP_092743594.1">
    <property type="nucleotide sequence ID" value="NZ_FNOV01000019.1"/>
</dbReference>
<protein>
    <submittedName>
        <fullName evidence="2">Uncharacterized protein</fullName>
    </submittedName>
</protein>
<sequence length="168" mass="18826">MNTTPAPKQPQISPCQWLNSVTPCPQWLGYPTRLSLPINLDWSGDSAVPEIGSRVHIHMNGFGPAVVRAYFHADGYLGVICQPDEMPEWYQKQAPGVTLGHFFGRELEPRRPQSPQQPAQPVPNCQAEEALTGTAQDWIPEYPPQEEPDDNQDSGEYPEHPGDEQRDQ</sequence>
<name>A0A1H3NTZ0_9BACT</name>
<feature type="region of interest" description="Disordered" evidence="1">
    <location>
        <begin position="107"/>
        <end position="168"/>
    </location>
</feature>
<evidence type="ECO:0000313" key="3">
    <source>
        <dbReference type="Proteomes" id="UP000199249"/>
    </source>
</evidence>
<evidence type="ECO:0000256" key="1">
    <source>
        <dbReference type="SAM" id="MobiDB-lite"/>
    </source>
</evidence>
<feature type="compositionally biased region" description="Basic and acidic residues" evidence="1">
    <location>
        <begin position="157"/>
        <end position="168"/>
    </location>
</feature>
<dbReference type="EMBL" id="FNOV01000019">
    <property type="protein sequence ID" value="SDY92406.1"/>
    <property type="molecule type" value="Genomic_DNA"/>
</dbReference>
<accession>A0A1H3NTZ0</accession>
<dbReference type="OrthoDB" id="877995at2"/>
<feature type="compositionally biased region" description="Low complexity" evidence="1">
    <location>
        <begin position="113"/>
        <end position="123"/>
    </location>
</feature>